<dbReference type="InterPro" id="IPR047650">
    <property type="entry name" value="Transpos_IS110"/>
</dbReference>
<protein>
    <submittedName>
        <fullName evidence="3">IS110 family transposase</fullName>
    </submittedName>
</protein>
<comment type="caution">
    <text evidence="3">The sequence shown here is derived from an EMBL/GenBank/DDBJ whole genome shotgun (WGS) entry which is preliminary data.</text>
</comment>
<dbReference type="Pfam" id="PF01548">
    <property type="entry name" value="DEDD_Tnp_IS110"/>
    <property type="match status" value="1"/>
</dbReference>
<dbReference type="GO" id="GO:0004803">
    <property type="term" value="F:transposase activity"/>
    <property type="evidence" value="ECO:0007669"/>
    <property type="project" value="InterPro"/>
</dbReference>
<evidence type="ECO:0000313" key="3">
    <source>
        <dbReference type="EMBL" id="PWE00761.1"/>
    </source>
</evidence>
<dbReference type="NCBIfam" id="NF033542">
    <property type="entry name" value="transpos_IS110"/>
    <property type="match status" value="1"/>
</dbReference>
<keyword evidence="4" id="KW-1185">Reference proteome</keyword>
<sequence length="451" mass="51351">MGKSTKKTRSKKQNLNEFNIVNPNAAGIDVSSKDYVVSVPADRDKKHIRTFGAFTCDLKIIANWLIECGIDTVAMESTGVYWKQLFVVLQEHGIEVFLVNSRHVKNVTGKKTDEEDAHWIMRLHTCGLLVNSFQPEEEVRTLREILRQRKSINDNKSIAVNKMVKALNSMNIKLNMVLSDLTSVSGQKIISAINSGERCPDELIKLVHYKVKTPREDILKALEGVWREECLFELKLAQEYYQFLQKQMSECDEKIEEQLLLIAAKYNDGDISELKKKAAKKHTRKNDFSFSVRPYLKGILGIDVCEIYGFSDETSLTLFAETGSNLDSFSTANRFASWVGLAPNNKISGGKVISSHLPRKKHAIKRVLIQSANSLYRSDNALGDCYRRLKSRIGAKAAKCAMARKLAIIYYHMVTKKEAFNVELFEQHQASFKEKRIKFLEKQLSEMKKVA</sequence>
<dbReference type="InterPro" id="IPR003346">
    <property type="entry name" value="Transposase_20"/>
</dbReference>
<accession>A0A2U2BCH7</accession>
<feature type="domain" description="Transposase IS110-like N-terminal" evidence="1">
    <location>
        <begin position="26"/>
        <end position="170"/>
    </location>
</feature>
<dbReference type="RefSeq" id="WP_109263132.1">
    <property type="nucleotide sequence ID" value="NZ_QEWP01000002.1"/>
</dbReference>
<dbReference type="OrthoDB" id="9815354at2"/>
<dbReference type="PANTHER" id="PTHR33055">
    <property type="entry name" value="TRANSPOSASE FOR INSERTION SEQUENCE ELEMENT IS1111A"/>
    <property type="match status" value="1"/>
</dbReference>
<dbReference type="GO" id="GO:0006313">
    <property type="term" value="P:DNA transposition"/>
    <property type="evidence" value="ECO:0007669"/>
    <property type="project" value="InterPro"/>
</dbReference>
<reference evidence="3 4" key="1">
    <citation type="submission" date="2018-05" db="EMBL/GenBank/DDBJ databases">
        <title>Marinilabilia rubrum sp. nov., isolated from saltern sediment.</title>
        <authorList>
            <person name="Zhang R."/>
        </authorList>
    </citation>
    <scope>NUCLEOTIDE SEQUENCE [LARGE SCALE GENOMIC DNA]</scope>
    <source>
        <strain evidence="3 4">WTE16</strain>
    </source>
</reference>
<feature type="domain" description="Transposase IS116/IS110/IS902 C-terminal" evidence="2">
    <location>
        <begin position="305"/>
        <end position="384"/>
    </location>
</feature>
<evidence type="ECO:0000259" key="1">
    <source>
        <dbReference type="Pfam" id="PF01548"/>
    </source>
</evidence>
<evidence type="ECO:0000313" key="4">
    <source>
        <dbReference type="Proteomes" id="UP000244956"/>
    </source>
</evidence>
<dbReference type="EMBL" id="QEWP01000002">
    <property type="protein sequence ID" value="PWE00761.1"/>
    <property type="molecule type" value="Genomic_DNA"/>
</dbReference>
<dbReference type="Proteomes" id="UP000244956">
    <property type="component" value="Unassembled WGS sequence"/>
</dbReference>
<dbReference type="Pfam" id="PF02371">
    <property type="entry name" value="Transposase_20"/>
    <property type="match status" value="1"/>
</dbReference>
<name>A0A2U2BCH7_9BACT</name>
<dbReference type="InterPro" id="IPR002525">
    <property type="entry name" value="Transp_IS110-like_N"/>
</dbReference>
<dbReference type="GO" id="GO:0003677">
    <property type="term" value="F:DNA binding"/>
    <property type="evidence" value="ECO:0007669"/>
    <property type="project" value="InterPro"/>
</dbReference>
<dbReference type="AlphaFoldDB" id="A0A2U2BCH7"/>
<proteinExistence type="predicted"/>
<gene>
    <name evidence="3" type="ORF">DDZ16_03985</name>
</gene>
<evidence type="ECO:0000259" key="2">
    <source>
        <dbReference type="Pfam" id="PF02371"/>
    </source>
</evidence>
<organism evidence="3 4">
    <name type="scientific">Marinilabilia rubra</name>
    <dbReference type="NCBI Taxonomy" id="2162893"/>
    <lineage>
        <taxon>Bacteria</taxon>
        <taxon>Pseudomonadati</taxon>
        <taxon>Bacteroidota</taxon>
        <taxon>Bacteroidia</taxon>
        <taxon>Marinilabiliales</taxon>
        <taxon>Marinilabiliaceae</taxon>
        <taxon>Marinilabilia</taxon>
    </lineage>
</organism>
<dbReference type="PANTHER" id="PTHR33055:SF13">
    <property type="entry name" value="TRANSPOSASE"/>
    <property type="match status" value="1"/>
</dbReference>